<dbReference type="Gene3D" id="1.10.472.80">
    <property type="entry name" value="Ypt/Rab-GAP domain of gyp1p, domain 3"/>
    <property type="match status" value="5"/>
</dbReference>
<dbReference type="InterPro" id="IPR050302">
    <property type="entry name" value="Rab_GAP_TBC_domain"/>
</dbReference>
<keyword evidence="5" id="KW-1185">Reference proteome</keyword>
<evidence type="ECO:0000313" key="5">
    <source>
        <dbReference type="Proteomes" id="UP001231518"/>
    </source>
</evidence>
<dbReference type="InterPro" id="IPR002172">
    <property type="entry name" value="LDrepeatLR_classA_rpt"/>
</dbReference>
<dbReference type="PANTHER" id="PTHR47219">
    <property type="entry name" value="RAB GTPASE-ACTIVATING PROTEIN 1-LIKE"/>
    <property type="match status" value="1"/>
</dbReference>
<evidence type="ECO:0000259" key="3">
    <source>
        <dbReference type="PROSITE" id="PS50086"/>
    </source>
</evidence>
<reference evidence="4" key="1">
    <citation type="submission" date="2023-03" db="EMBL/GenBank/DDBJ databases">
        <title>Chromosome-level genomes of two armyworms, Mythimna separata and Mythimna loreyi, provide insights into the biosynthesis and reception of sex pheromones.</title>
        <authorList>
            <person name="Zhao H."/>
        </authorList>
    </citation>
    <scope>NUCLEOTIDE SEQUENCE</scope>
    <source>
        <strain evidence="4">BeijingLab</strain>
        <tissue evidence="4">Pupa</tissue>
    </source>
</reference>
<dbReference type="FunFam" id="1.10.8.270:FF:000007">
    <property type="entry name" value="TBC1 domain family member 10A"/>
    <property type="match status" value="1"/>
</dbReference>
<dbReference type="SUPFAM" id="SSF47923">
    <property type="entry name" value="Ypt/Rab-GAP domain of gyp1p"/>
    <property type="match status" value="5"/>
</dbReference>
<dbReference type="PRINTS" id="PR00261">
    <property type="entry name" value="LDLRECEPTOR"/>
</dbReference>
<proteinExistence type="predicted"/>
<sequence length="1061" mass="117341">MTIHVPKRTVSPSTILKREQKWLRMLNNWEAFMSKNYKKVRERCRKGIPASVRPKAWLYLCGGQLLLEKHPNEYEELLQAPGDPKCMEDIRKDLHRQFPYHEMFIREEGLGQQELFSVLKAYSVLNPKVGYFQAQAPVAAFLLMHMPAVQAFWCLVSISDKYLSGYYNPGLEVLQRDGDILHALLRRTAPAVHRHLVKHKVEPVLYATEWFLCALTRTLPWDSLLRVWDCFLCEGVKVHLSHVYLTRWSTRWMCAVRHRVVPVRPHAHAALGQPAARLGLLPVRGRQGTPVSRISHPVEHKVDVCCTPPSGSCAPSRARCPGTACCASGTASCARASRYTCLTYISPGGAQGGCVLYATEWFLCALTRTLPWDSLLRVWDCFLCEGVKVHLSHVYLTRWSTRWMCAVRHRVVPVRPHAHAALGQPAARLGLLPVRGRQGTPVSRISHPVEHKVDVCCTPPSGSCAPSRARCPGTACCASGTASCARASRYTCLTYISPGGAQGGCVLYATEWFLCALTRTLPWDSLLRVWDCFLCEGVKVHLSHVYLTRWSTRWMCAVRHRVVPVRPHAHAALGQPAARLGLLPVRGRQGTPVSRISHPVEHKVDVCCTPPSGSCAPSRARCPGTACCASGTASCARASRYTCLTYISPGGAQGGCVLYATEWFLCALTRTLPWDSLLRVWDCFLCEGVKVHLSHVYLTRWSTRWMCAVRHRVVPVRPHAHAALGQPAARLGLLPVRGRQGTPVSRISHPVEHKVDVCCTPPSGSCAPSRARCPGTACCASGTASCARASRYTCLTYISPGGAQGGCVLYATEWFLCALTRTLPWDSLLRVWDCFLCEGVKVHLSHVYLTRWSTRWMCAVRHRVVPVRPHAHAALGQPAARLGLLPMRGRQGTPVSRISHPVEHKVDVCCTPPSGSCAPSRARCPGTACCASGTASCARASRYTCLTYISPGGAQGGCVLYATEWFLCALTRTLPWDSLLRVLFKAALVILAGALGPAKVRKRACGLCETLEVLRHPPEGILGEDYLMYHMTRLNLTEEDFEFEHQRQTARRRAMPNRSGS</sequence>
<evidence type="ECO:0000256" key="2">
    <source>
        <dbReference type="ARBA" id="ARBA00023157"/>
    </source>
</evidence>
<dbReference type="SMART" id="SM00164">
    <property type="entry name" value="TBC"/>
    <property type="match status" value="1"/>
</dbReference>
<dbReference type="Gene3D" id="1.10.10.750">
    <property type="entry name" value="Ypt/Rab-GAP domain of gyp1p, domain 1"/>
    <property type="match status" value="1"/>
</dbReference>
<dbReference type="PANTHER" id="PTHR47219:SF4">
    <property type="entry name" value="TBC1 DOMAIN FAMILY MEMBER 10A"/>
    <property type="match status" value="1"/>
</dbReference>
<evidence type="ECO:0000256" key="1">
    <source>
        <dbReference type="ARBA" id="ARBA00022468"/>
    </source>
</evidence>
<dbReference type="AlphaFoldDB" id="A0AAD7YD25"/>
<dbReference type="Pfam" id="PF00566">
    <property type="entry name" value="RabGAP-TBC"/>
    <property type="match status" value="5"/>
</dbReference>
<dbReference type="Proteomes" id="UP001231518">
    <property type="component" value="Chromosome 21"/>
</dbReference>
<dbReference type="Gene3D" id="1.10.8.270">
    <property type="entry name" value="putative rabgap domain of human tbc1 domain family member 14 like domains"/>
    <property type="match status" value="1"/>
</dbReference>
<dbReference type="EMBL" id="JARGEI010000022">
    <property type="protein sequence ID" value="KAJ8711176.1"/>
    <property type="molecule type" value="Genomic_DNA"/>
</dbReference>
<dbReference type="PROSITE" id="PS50086">
    <property type="entry name" value="TBC_RABGAP"/>
    <property type="match status" value="1"/>
</dbReference>
<comment type="caution">
    <text evidence="4">The sequence shown here is derived from an EMBL/GenBank/DDBJ whole genome shotgun (WGS) entry which is preliminary data.</text>
</comment>
<dbReference type="InterPro" id="IPR035969">
    <property type="entry name" value="Rab-GAP_TBC_sf"/>
</dbReference>
<protein>
    <recommendedName>
        <fullName evidence="3">Rab-GAP TBC domain-containing protein</fullName>
    </recommendedName>
</protein>
<dbReference type="GO" id="GO:0005096">
    <property type="term" value="F:GTPase activator activity"/>
    <property type="evidence" value="ECO:0007669"/>
    <property type="project" value="UniProtKB-KW"/>
</dbReference>
<dbReference type="InterPro" id="IPR000195">
    <property type="entry name" value="Rab-GAP-TBC_dom"/>
</dbReference>
<keyword evidence="1" id="KW-0343">GTPase activation</keyword>
<keyword evidence="2" id="KW-1015">Disulfide bond</keyword>
<dbReference type="GO" id="GO:0031267">
    <property type="term" value="F:small GTPase binding"/>
    <property type="evidence" value="ECO:0007669"/>
    <property type="project" value="TreeGrafter"/>
</dbReference>
<organism evidence="4 5">
    <name type="scientific">Mythimna separata</name>
    <name type="common">Oriental armyworm</name>
    <name type="synonym">Pseudaletia separata</name>
    <dbReference type="NCBI Taxonomy" id="271217"/>
    <lineage>
        <taxon>Eukaryota</taxon>
        <taxon>Metazoa</taxon>
        <taxon>Ecdysozoa</taxon>
        <taxon>Arthropoda</taxon>
        <taxon>Hexapoda</taxon>
        <taxon>Insecta</taxon>
        <taxon>Pterygota</taxon>
        <taxon>Neoptera</taxon>
        <taxon>Endopterygota</taxon>
        <taxon>Lepidoptera</taxon>
        <taxon>Glossata</taxon>
        <taxon>Ditrysia</taxon>
        <taxon>Noctuoidea</taxon>
        <taxon>Noctuidae</taxon>
        <taxon>Noctuinae</taxon>
        <taxon>Hadenini</taxon>
        <taxon>Mythimna</taxon>
    </lineage>
</organism>
<name>A0AAD7YD25_MYTSE</name>
<accession>A0AAD7YD25</accession>
<dbReference type="FunFam" id="1.10.10.750:FF:000001">
    <property type="entry name" value="TBC1 domain family member 10A"/>
    <property type="match status" value="1"/>
</dbReference>
<evidence type="ECO:0000313" key="4">
    <source>
        <dbReference type="EMBL" id="KAJ8711176.1"/>
    </source>
</evidence>
<gene>
    <name evidence="4" type="ORF">PYW07_008418</name>
</gene>
<feature type="domain" description="Rab-GAP TBC" evidence="3">
    <location>
        <begin position="47"/>
        <end position="235"/>
    </location>
</feature>